<dbReference type="InterPro" id="IPR041698">
    <property type="entry name" value="Methyltransf_25"/>
</dbReference>
<dbReference type="Gene3D" id="3.40.50.150">
    <property type="entry name" value="Vaccinia Virus protein VP39"/>
    <property type="match status" value="1"/>
</dbReference>
<feature type="domain" description="Methyltransferase" evidence="1">
    <location>
        <begin position="66"/>
        <end position="160"/>
    </location>
</feature>
<comment type="caution">
    <text evidence="2">The sequence shown here is derived from an EMBL/GenBank/DDBJ whole genome shotgun (WGS) entry which is preliminary data.</text>
</comment>
<dbReference type="CDD" id="cd02440">
    <property type="entry name" value="AdoMet_MTases"/>
    <property type="match status" value="1"/>
</dbReference>
<protein>
    <submittedName>
        <fullName evidence="2">Stilbene synthase</fullName>
    </submittedName>
</protein>
<proteinExistence type="predicted"/>
<accession>A0A168MQV3</accession>
<dbReference type="InterPro" id="IPR029063">
    <property type="entry name" value="SAM-dependent_MTases_sf"/>
</dbReference>
<dbReference type="EMBL" id="LVJI01000018">
    <property type="protein sequence ID" value="OAB44952.1"/>
    <property type="molecule type" value="Genomic_DNA"/>
</dbReference>
<dbReference type="SUPFAM" id="SSF53335">
    <property type="entry name" value="S-adenosyl-L-methionine-dependent methyltransferases"/>
    <property type="match status" value="1"/>
</dbReference>
<evidence type="ECO:0000259" key="1">
    <source>
        <dbReference type="Pfam" id="PF13649"/>
    </source>
</evidence>
<dbReference type="Proteomes" id="UP000077355">
    <property type="component" value="Unassembled WGS sequence"/>
</dbReference>
<dbReference type="Pfam" id="PF13649">
    <property type="entry name" value="Methyltransf_25"/>
    <property type="match status" value="1"/>
</dbReference>
<name>A0A168MQV3_9BACL</name>
<gene>
    <name evidence="2" type="ORF">PBAT_13425</name>
</gene>
<evidence type="ECO:0000313" key="3">
    <source>
        <dbReference type="Proteomes" id="UP000077355"/>
    </source>
</evidence>
<evidence type="ECO:0000313" key="2">
    <source>
        <dbReference type="EMBL" id="OAB44952.1"/>
    </source>
</evidence>
<sequence length="251" mass="28691">MSILKKLQKRAEEPELMDDFSMGGDELHEALRDLRLLNRIFAASNPTIYGVERIWILAGRPKQLSVLDVGAGSGDVNRHILRWADKRGIDVTIQLADVTEEACEEARQFFHDEPRVTVKLVDVLDLPEASVDIVTGSQFIHHFTGDELHRIVAHMYKMSKLGVVINDIHRQWIAWLAVWIVSHVVSTNRYIRHDGPLSVAKGFRATDWIILRDSLGVPQLKYSWRPLFRYAVIIPQHASQSEKGSGNRWSR</sequence>
<dbReference type="OrthoDB" id="9800454at2"/>
<dbReference type="AlphaFoldDB" id="A0A168MQV3"/>
<dbReference type="RefSeq" id="WP_068650402.1">
    <property type="nucleotide sequence ID" value="NZ_CP043611.1"/>
</dbReference>
<reference evidence="2 3" key="1">
    <citation type="submission" date="2016-03" db="EMBL/GenBank/DDBJ databases">
        <title>Draft genome sequence of Paenibacillus antarcticus CECT 5836.</title>
        <authorList>
            <person name="Shin S.-K."/>
            <person name="Yi H."/>
        </authorList>
    </citation>
    <scope>NUCLEOTIDE SEQUENCE [LARGE SCALE GENOMIC DNA]</scope>
    <source>
        <strain evidence="2 3">CECT 5836</strain>
    </source>
</reference>
<keyword evidence="3" id="KW-1185">Reference proteome</keyword>
<organism evidence="2 3">
    <name type="scientific">Paenibacillus antarcticus</name>
    <dbReference type="NCBI Taxonomy" id="253703"/>
    <lineage>
        <taxon>Bacteria</taxon>
        <taxon>Bacillati</taxon>
        <taxon>Bacillota</taxon>
        <taxon>Bacilli</taxon>
        <taxon>Bacillales</taxon>
        <taxon>Paenibacillaceae</taxon>
        <taxon>Paenibacillus</taxon>
    </lineage>
</organism>